<comment type="function">
    <text evidence="8">Catalyzes the synthesis of dihydrouridine, a modified base found in the D-loop of most tRNAs.</text>
</comment>
<keyword evidence="7 8" id="KW-0560">Oxidoreductase</keyword>
<dbReference type="AlphaFoldDB" id="A0A9Q9C4N4"/>
<evidence type="ECO:0000256" key="5">
    <source>
        <dbReference type="ARBA" id="ARBA00022857"/>
    </source>
</evidence>
<comment type="cofactor">
    <cofactor evidence="8 10">
        <name>FMN</name>
        <dbReference type="ChEBI" id="CHEBI:58210"/>
    </cofactor>
</comment>
<feature type="domain" description="DUS-like FMN-binding" evidence="11">
    <location>
        <begin position="9"/>
        <end position="320"/>
    </location>
</feature>
<dbReference type="GO" id="GO:0050660">
    <property type="term" value="F:flavin adenine dinucleotide binding"/>
    <property type="evidence" value="ECO:0007669"/>
    <property type="project" value="InterPro"/>
</dbReference>
<keyword evidence="10" id="KW-0547">Nucleotide-binding</keyword>
<dbReference type="Gene3D" id="3.20.20.70">
    <property type="entry name" value="Aldolase class I"/>
    <property type="match status" value="1"/>
</dbReference>
<evidence type="ECO:0000256" key="2">
    <source>
        <dbReference type="ARBA" id="ARBA00022630"/>
    </source>
</evidence>
<keyword evidence="1" id="KW-0820">tRNA-binding</keyword>
<organism evidence="12 13">
    <name type="scientific">Encephalitozoon hellem</name>
    <name type="common">Microsporidian parasite</name>
    <dbReference type="NCBI Taxonomy" id="27973"/>
    <lineage>
        <taxon>Eukaryota</taxon>
        <taxon>Fungi</taxon>
        <taxon>Fungi incertae sedis</taxon>
        <taxon>Microsporidia</taxon>
        <taxon>Unikaryonidae</taxon>
        <taxon>Encephalitozoon</taxon>
    </lineage>
</organism>
<dbReference type="PIRSF" id="PIRSF006621">
    <property type="entry name" value="Dus"/>
    <property type="match status" value="1"/>
</dbReference>
<keyword evidence="4 8" id="KW-0819">tRNA processing</keyword>
<keyword evidence="5" id="KW-0521">NADP</keyword>
<feature type="binding site" evidence="10">
    <location>
        <begin position="11"/>
        <end position="13"/>
    </location>
    <ligand>
        <name>FMN</name>
        <dbReference type="ChEBI" id="CHEBI:58210"/>
    </ligand>
</feature>
<evidence type="ECO:0000256" key="3">
    <source>
        <dbReference type="ARBA" id="ARBA00022643"/>
    </source>
</evidence>
<dbReference type="PANTHER" id="PTHR42907">
    <property type="entry name" value="FMN-LINKED OXIDOREDUCTASES SUPERFAMILY PROTEIN"/>
    <property type="match status" value="1"/>
</dbReference>
<evidence type="ECO:0000259" key="11">
    <source>
        <dbReference type="Pfam" id="PF01207"/>
    </source>
</evidence>
<evidence type="ECO:0000256" key="9">
    <source>
        <dbReference type="PIRSR" id="PIRSR006621-1"/>
    </source>
</evidence>
<accession>A0A9Q9C4N4</accession>
<dbReference type="PANTHER" id="PTHR42907:SF1">
    <property type="entry name" value="FMN-LINKED OXIDOREDUCTASES SUPERFAMILY PROTEIN"/>
    <property type="match status" value="1"/>
</dbReference>
<feature type="binding site" evidence="10">
    <location>
        <position position="167"/>
    </location>
    <ligand>
        <name>FMN</name>
        <dbReference type="ChEBI" id="CHEBI:58210"/>
    </ligand>
</feature>
<dbReference type="EC" id="1.3.1.-" evidence="8"/>
<keyword evidence="6" id="KW-0694">RNA-binding</keyword>
<dbReference type="InterPro" id="IPR001269">
    <property type="entry name" value="DUS_fam"/>
</dbReference>
<feature type="binding site" evidence="10">
    <location>
        <begin position="227"/>
        <end position="228"/>
    </location>
    <ligand>
        <name>FMN</name>
        <dbReference type="ChEBI" id="CHEBI:58210"/>
    </ligand>
</feature>
<proteinExistence type="inferred from homology"/>
<evidence type="ECO:0000313" key="13">
    <source>
        <dbReference type="Proteomes" id="UP001059546"/>
    </source>
</evidence>
<dbReference type="CDD" id="cd02801">
    <property type="entry name" value="DUS_like_FMN"/>
    <property type="match status" value="1"/>
</dbReference>
<feature type="binding site" evidence="10">
    <location>
        <position position="65"/>
    </location>
    <ligand>
        <name>FMN</name>
        <dbReference type="ChEBI" id="CHEBI:58210"/>
    </ligand>
</feature>
<keyword evidence="3 8" id="KW-0288">FMN</keyword>
<dbReference type="InterPro" id="IPR013785">
    <property type="entry name" value="Aldolase_TIM"/>
</dbReference>
<evidence type="ECO:0000256" key="4">
    <source>
        <dbReference type="ARBA" id="ARBA00022694"/>
    </source>
</evidence>
<dbReference type="EMBL" id="CP075153">
    <property type="protein sequence ID" value="UTX43590.1"/>
    <property type="molecule type" value="Genomic_DNA"/>
</dbReference>
<reference evidence="12" key="1">
    <citation type="submission" date="2022-10" db="EMBL/GenBank/DDBJ databases">
        <title>Encephalitozoon hellem ATCC 50604 Complete Genome.</title>
        <authorList>
            <person name="Mascarenhas dos Santos A.C."/>
            <person name="Julian A.T."/>
            <person name="Pombert J.-F."/>
        </authorList>
    </citation>
    <scope>NUCLEOTIDE SEQUENCE</scope>
    <source>
        <strain evidence="12">ATCC 50604</strain>
    </source>
</reference>
<dbReference type="InterPro" id="IPR035587">
    <property type="entry name" value="DUS-like_FMN-bd"/>
</dbReference>
<comment type="similarity">
    <text evidence="8">Belongs to the dus family.</text>
</comment>
<sequence length="341" mass="39059">MEKKIEISLAPMMDVTTPHFRRFIRLTSETTVLFTEMIVSNTVIHIPRDKLKEKLGEYDDNTVVQIGGSDAMQIVEAVRILQGFGYKMFNLNCGCPSSRVKKGSFGAVLMLDRRLVSEIINRVYEETGVILSLKIRTGVDDHDGMDFLKEFVSYIKENTPNRTFYIHARKCWLEGLSPEQNRKLPPLDYGSVYEIKKLYPELKIVLNGSIGGDNLDKIDGLDGAMIGREAIRNVFVFWDIDQRLSRQYGGEEECILDADTRGGECNGDHESKRAQKIRSVVKQYFEGLAPSTRLRSVHILPIMNLMKGKRGCKEYRRKLNLILSQQTRPSEVYPLIMKHFE</sequence>
<evidence type="ECO:0000256" key="8">
    <source>
        <dbReference type="PIRNR" id="PIRNR006621"/>
    </source>
</evidence>
<feature type="active site" description="Proton donor" evidence="9">
    <location>
        <position position="95"/>
    </location>
</feature>
<dbReference type="GO" id="GO:0017150">
    <property type="term" value="F:tRNA dihydrouridine synthase activity"/>
    <property type="evidence" value="ECO:0007669"/>
    <property type="project" value="InterPro"/>
</dbReference>
<dbReference type="Proteomes" id="UP001059546">
    <property type="component" value="Chromosome VII"/>
</dbReference>
<feature type="binding site" evidence="10">
    <location>
        <position position="134"/>
    </location>
    <ligand>
        <name>FMN</name>
        <dbReference type="ChEBI" id="CHEBI:58210"/>
    </ligand>
</feature>
<name>A0A9Q9C4N4_ENCHE</name>
<evidence type="ECO:0000256" key="10">
    <source>
        <dbReference type="PIRSR" id="PIRSR006621-2"/>
    </source>
</evidence>
<gene>
    <name evidence="12" type="ORF">GPU96_07g13510</name>
</gene>
<dbReference type="Pfam" id="PF01207">
    <property type="entry name" value="Dus"/>
    <property type="match status" value="1"/>
</dbReference>
<keyword evidence="2 8" id="KW-0285">Flavoprotein</keyword>
<evidence type="ECO:0000256" key="1">
    <source>
        <dbReference type="ARBA" id="ARBA00022555"/>
    </source>
</evidence>
<evidence type="ECO:0000256" key="7">
    <source>
        <dbReference type="ARBA" id="ARBA00023002"/>
    </source>
</evidence>
<protein>
    <recommendedName>
        <fullName evidence="8">tRNA-dihydrouridine synthase</fullName>
        <ecNumber evidence="8">1.3.1.-</ecNumber>
    </recommendedName>
</protein>
<dbReference type="SUPFAM" id="SSF51395">
    <property type="entry name" value="FMN-linked oxidoreductases"/>
    <property type="match status" value="1"/>
</dbReference>
<evidence type="ECO:0000256" key="6">
    <source>
        <dbReference type="ARBA" id="ARBA00022884"/>
    </source>
</evidence>
<dbReference type="GO" id="GO:0000049">
    <property type="term" value="F:tRNA binding"/>
    <property type="evidence" value="ECO:0007669"/>
    <property type="project" value="UniProtKB-KW"/>
</dbReference>
<dbReference type="InterPro" id="IPR004653">
    <property type="entry name" value="DusA"/>
</dbReference>
<evidence type="ECO:0000313" key="12">
    <source>
        <dbReference type="EMBL" id="UTX43590.1"/>
    </source>
</evidence>